<dbReference type="Proteomes" id="UP001432322">
    <property type="component" value="Unassembled WGS sequence"/>
</dbReference>
<name>A0AAV5WQR6_9BILA</name>
<dbReference type="EMBL" id="BTSY01000006">
    <property type="protein sequence ID" value="GMT34474.1"/>
    <property type="molecule type" value="Genomic_DNA"/>
</dbReference>
<gene>
    <name evidence="1" type="ORF">PFISCL1PPCAC_25771</name>
</gene>
<comment type="caution">
    <text evidence="1">The sequence shown here is derived from an EMBL/GenBank/DDBJ whole genome shotgun (WGS) entry which is preliminary data.</text>
</comment>
<dbReference type="AlphaFoldDB" id="A0AAV5WQR6"/>
<accession>A0AAV5WQR6</accession>
<organism evidence="1 2">
    <name type="scientific">Pristionchus fissidentatus</name>
    <dbReference type="NCBI Taxonomy" id="1538716"/>
    <lineage>
        <taxon>Eukaryota</taxon>
        <taxon>Metazoa</taxon>
        <taxon>Ecdysozoa</taxon>
        <taxon>Nematoda</taxon>
        <taxon>Chromadorea</taxon>
        <taxon>Rhabditida</taxon>
        <taxon>Rhabditina</taxon>
        <taxon>Diplogasteromorpha</taxon>
        <taxon>Diplogasteroidea</taxon>
        <taxon>Neodiplogasteridae</taxon>
        <taxon>Pristionchus</taxon>
    </lineage>
</organism>
<sequence length="227" mass="27140">NKSVSLKEPTITYIEIRALAAERISPTLDHLKKLFNAWKPKLISYEEAMKLKEIKSEMNNFEICMFERFSMYFMDQVNGELTISDFLKFPDYQEIINQDKIGETIAFVDMNQVHENFLLKYPSREEKVEAWRTAQRMAVERVLLVLDHLGMMAQSIEMHAKNSTKEGEESLHEIESRLSTYENHMFSRFFIHFIDQVEEEYGIPHQHSAYEQEIIDQDRFLEEWYFM</sequence>
<protein>
    <submittedName>
        <fullName evidence="1">Uncharacterized protein</fullName>
    </submittedName>
</protein>
<keyword evidence="2" id="KW-1185">Reference proteome</keyword>
<evidence type="ECO:0000313" key="1">
    <source>
        <dbReference type="EMBL" id="GMT34474.1"/>
    </source>
</evidence>
<feature type="non-terminal residue" evidence="1">
    <location>
        <position position="1"/>
    </location>
</feature>
<evidence type="ECO:0000313" key="2">
    <source>
        <dbReference type="Proteomes" id="UP001432322"/>
    </source>
</evidence>
<reference evidence="1" key="1">
    <citation type="submission" date="2023-10" db="EMBL/GenBank/DDBJ databases">
        <title>Genome assembly of Pristionchus species.</title>
        <authorList>
            <person name="Yoshida K."/>
            <person name="Sommer R.J."/>
        </authorList>
    </citation>
    <scope>NUCLEOTIDE SEQUENCE</scope>
    <source>
        <strain evidence="1">RS5133</strain>
    </source>
</reference>
<proteinExistence type="predicted"/>